<name>A0A517YHF7_9BACT</name>
<dbReference type="RefSeq" id="WP_145093748.1">
    <property type="nucleotide sequence ID" value="NZ_CP036274.1"/>
</dbReference>
<dbReference type="AlphaFoldDB" id="A0A517YHF7"/>
<dbReference type="OrthoDB" id="10003627at2"/>
<evidence type="ECO:0000313" key="2">
    <source>
        <dbReference type="EMBL" id="QDU29635.1"/>
    </source>
</evidence>
<keyword evidence="1" id="KW-0812">Transmembrane</keyword>
<feature type="transmembrane region" description="Helical" evidence="1">
    <location>
        <begin position="53"/>
        <end position="86"/>
    </location>
</feature>
<feature type="transmembrane region" description="Helical" evidence="1">
    <location>
        <begin position="107"/>
        <end position="125"/>
    </location>
</feature>
<evidence type="ECO:0000256" key="1">
    <source>
        <dbReference type="SAM" id="Phobius"/>
    </source>
</evidence>
<dbReference type="KEGG" id="aagg:ETAA8_47500"/>
<sequence>MTEPLETNSNSESVETEAAREARFRRAIDEAMQLAFDGEFAVASPPRYSLRELMLVTTLLAVMLGLIRAFGLWGATITFVASLVWTNVYYPHRTEGNHRRQAFMFDLVWGLLMPIVCLVCDPFVFKDQRELVEQAFNFSRVLPFQPNLRQESIAAYCCIGWQMLLLIVWLLARRWLTKVAGFFLGSWIVGIIIAGVLGVLLAPIALVGSIVGVGLLAFTPLLTTYVAARRMREAIDDGILDSSENSVTIFWLLASFGFISSWLIPFQLAILLKRAMGG</sequence>
<keyword evidence="1" id="KW-0472">Membrane</keyword>
<feature type="transmembrane region" description="Helical" evidence="1">
    <location>
        <begin position="249"/>
        <end position="272"/>
    </location>
</feature>
<feature type="transmembrane region" description="Helical" evidence="1">
    <location>
        <begin position="153"/>
        <end position="172"/>
    </location>
</feature>
<keyword evidence="1" id="KW-1133">Transmembrane helix</keyword>
<dbReference type="Proteomes" id="UP000315017">
    <property type="component" value="Chromosome"/>
</dbReference>
<feature type="transmembrane region" description="Helical" evidence="1">
    <location>
        <begin position="179"/>
        <end position="200"/>
    </location>
</feature>
<protein>
    <submittedName>
        <fullName evidence="2">Uncharacterized protein</fullName>
    </submittedName>
</protein>
<evidence type="ECO:0000313" key="3">
    <source>
        <dbReference type="Proteomes" id="UP000315017"/>
    </source>
</evidence>
<proteinExistence type="predicted"/>
<dbReference type="EMBL" id="CP036274">
    <property type="protein sequence ID" value="QDU29635.1"/>
    <property type="molecule type" value="Genomic_DNA"/>
</dbReference>
<feature type="transmembrane region" description="Helical" evidence="1">
    <location>
        <begin position="206"/>
        <end position="228"/>
    </location>
</feature>
<keyword evidence="3" id="KW-1185">Reference proteome</keyword>
<organism evidence="2 3">
    <name type="scientific">Anatilimnocola aggregata</name>
    <dbReference type="NCBI Taxonomy" id="2528021"/>
    <lineage>
        <taxon>Bacteria</taxon>
        <taxon>Pseudomonadati</taxon>
        <taxon>Planctomycetota</taxon>
        <taxon>Planctomycetia</taxon>
        <taxon>Pirellulales</taxon>
        <taxon>Pirellulaceae</taxon>
        <taxon>Anatilimnocola</taxon>
    </lineage>
</organism>
<accession>A0A517YHF7</accession>
<reference evidence="2 3" key="1">
    <citation type="submission" date="2019-02" db="EMBL/GenBank/DDBJ databases">
        <title>Deep-cultivation of Planctomycetes and their phenomic and genomic characterization uncovers novel biology.</title>
        <authorList>
            <person name="Wiegand S."/>
            <person name="Jogler M."/>
            <person name="Boedeker C."/>
            <person name="Pinto D."/>
            <person name="Vollmers J."/>
            <person name="Rivas-Marin E."/>
            <person name="Kohn T."/>
            <person name="Peeters S.H."/>
            <person name="Heuer A."/>
            <person name="Rast P."/>
            <person name="Oberbeckmann S."/>
            <person name="Bunk B."/>
            <person name="Jeske O."/>
            <person name="Meyerdierks A."/>
            <person name="Storesund J.E."/>
            <person name="Kallscheuer N."/>
            <person name="Luecker S."/>
            <person name="Lage O.M."/>
            <person name="Pohl T."/>
            <person name="Merkel B.J."/>
            <person name="Hornburger P."/>
            <person name="Mueller R.-W."/>
            <person name="Bruemmer F."/>
            <person name="Labrenz M."/>
            <person name="Spormann A.M."/>
            <person name="Op den Camp H."/>
            <person name="Overmann J."/>
            <person name="Amann R."/>
            <person name="Jetten M.S.M."/>
            <person name="Mascher T."/>
            <person name="Medema M.H."/>
            <person name="Devos D.P."/>
            <person name="Kaster A.-K."/>
            <person name="Ovreas L."/>
            <person name="Rohde M."/>
            <person name="Galperin M.Y."/>
            <person name="Jogler C."/>
        </authorList>
    </citation>
    <scope>NUCLEOTIDE SEQUENCE [LARGE SCALE GENOMIC DNA]</scope>
    <source>
        <strain evidence="2 3">ETA_A8</strain>
    </source>
</reference>
<gene>
    <name evidence="2" type="ORF">ETAA8_47500</name>
</gene>